<dbReference type="Proteomes" id="UP000642829">
    <property type="component" value="Unassembled WGS sequence"/>
</dbReference>
<evidence type="ECO:0000313" key="2">
    <source>
        <dbReference type="EMBL" id="GHB96684.1"/>
    </source>
</evidence>
<keyword evidence="1" id="KW-1133">Transmembrane helix</keyword>
<keyword evidence="3" id="KW-1185">Reference proteome</keyword>
<proteinExistence type="predicted"/>
<accession>A0A8J3DIG7</accession>
<organism evidence="2 3">
    <name type="scientific">Cerasicoccus arenae</name>
    <dbReference type="NCBI Taxonomy" id="424488"/>
    <lineage>
        <taxon>Bacteria</taxon>
        <taxon>Pseudomonadati</taxon>
        <taxon>Verrucomicrobiota</taxon>
        <taxon>Opitutia</taxon>
        <taxon>Puniceicoccales</taxon>
        <taxon>Cerasicoccaceae</taxon>
        <taxon>Cerasicoccus</taxon>
    </lineage>
</organism>
<keyword evidence="1" id="KW-0812">Transmembrane</keyword>
<dbReference type="AlphaFoldDB" id="A0A8J3DIG7"/>
<evidence type="ECO:0000256" key="1">
    <source>
        <dbReference type="SAM" id="Phobius"/>
    </source>
</evidence>
<evidence type="ECO:0000313" key="3">
    <source>
        <dbReference type="Proteomes" id="UP000642829"/>
    </source>
</evidence>
<sequence length="1245" mass="137913">MNTPRQKSECRKRQGFALVLSLSLMSFLVLLILSLAILTKLEIQSSANMMQRNQARQNALTALNIALGELQKYAGPDQRITARADLQHGDTSANPYWTGVYGNSIAASYTTTPEQIATDLTDANKVDSQGSSARLLSWLVSGNEMVPFNPTTDIGTSGEIINAPDASSIPFNPVTVVSNLNDSTAITATDLVIQDVNGSPRAARILVGDGVTADSSDFVAVPLVDLENNTGAKVGGYAWWIGDEGVKARANLPLVTESNKKLNAFVSASRTAVELMSDGGEDDDSLVGDRIDVAYNPEDARLERIEQLEELPLVSLEPVDFSTKLKYRFHDLTTRSQSVIVDTYAGGLKRDLSIILDESFIPAVDDPTADVNRLWVPHTGDTLGFTPGFAIPTWRHLRSFAQTRVPTTGTDAFKMEPILPAHDKADNGGETFPDHVGIAPVITYFSMGFRAAYNNPIEVEGIEPEIHLNLYPLVVIWNPYNFTLKPPPDSEGYYEVGIYPTYNVKLDLEAFVARDSAVPEWTNITSFDFQRDTDGDRTKTEFIRFRLKCPEDGIPPGQSLIFSLPDDSTALYDQKNVLYNKDPLDGYVSVPFTPTGSKTPIKALSEEVFADYRLVNNYERSYDADGNVTHESNRGSSFSNNGGGAMYIYIGEPVEQPIYVGWPSPDGHIVHNPSWGPRRWYNTHQQIGWDNNKVKVLDEASHQQEPGQLQYKPPLDDAYVFLTQALFSGQGQNAQLDTDQFMFTTRWLAQGNMRAVRSGRTRRDGNFNVLYTATTGNVKTPWQKFSNGSGSEEHRTSAGNGHDWIANEPVDAILYEFPYEDQPIFSIGQLQHANLSLVGAYPSYPIGNSLADFRLNEKSSTPIGYQLARIDATNQGGINQLRNDQRGYYDISFLLNRTLWDQYYFSTVPATGDVPDTLPNTRYVEYNDSVDLQDPDKSAAGLMLNGGFNINSTSEQAWRAVLGATNQLKYDPEDALGGNPLNSAFSRFSRPNSDDDLGSDTSDAMHKAWDGYRTLTEEEIAQLARNIVVEIRNRGPFVSLSDFINRRLVDNPNTNDATVGNTAHEHEDFRGTIQAAIDRTATHSDDDGNDAFPSNDGTGLFWQADEMATRGDSTNYNHNQGTQYAYYNQARLEGADVPARPYSNRSSFAPKYISQADILATIGSTLSARSDTFVIRAYGEVVDPFNPAEVRSQAWCEAVVQRYPEYINDTVNAPEDNPSKLDALNKQFGRKFKILSFRWLSADEV</sequence>
<keyword evidence="1" id="KW-0472">Membrane</keyword>
<name>A0A8J3DIG7_9BACT</name>
<gene>
    <name evidence="2" type="ORF">GCM10007047_10740</name>
</gene>
<protein>
    <recommendedName>
        <fullName evidence="4">Verru_Chthon cassette protein A</fullName>
    </recommendedName>
</protein>
<reference evidence="2" key="1">
    <citation type="journal article" date="2014" name="Int. J. Syst. Evol. Microbiol.">
        <title>Complete genome sequence of Corynebacterium casei LMG S-19264T (=DSM 44701T), isolated from a smear-ripened cheese.</title>
        <authorList>
            <consortium name="US DOE Joint Genome Institute (JGI-PGF)"/>
            <person name="Walter F."/>
            <person name="Albersmeier A."/>
            <person name="Kalinowski J."/>
            <person name="Ruckert C."/>
        </authorList>
    </citation>
    <scope>NUCLEOTIDE SEQUENCE</scope>
    <source>
        <strain evidence="2">KCTC 12870</strain>
    </source>
</reference>
<evidence type="ECO:0008006" key="4">
    <source>
        <dbReference type="Google" id="ProtNLM"/>
    </source>
</evidence>
<dbReference type="EMBL" id="BMXG01000005">
    <property type="protein sequence ID" value="GHB96684.1"/>
    <property type="molecule type" value="Genomic_DNA"/>
</dbReference>
<dbReference type="RefSeq" id="WP_189512677.1">
    <property type="nucleotide sequence ID" value="NZ_BMXG01000005.1"/>
</dbReference>
<comment type="caution">
    <text evidence="2">The sequence shown here is derived from an EMBL/GenBank/DDBJ whole genome shotgun (WGS) entry which is preliminary data.</text>
</comment>
<feature type="transmembrane region" description="Helical" evidence="1">
    <location>
        <begin position="15"/>
        <end position="38"/>
    </location>
</feature>
<reference evidence="2" key="2">
    <citation type="submission" date="2020-09" db="EMBL/GenBank/DDBJ databases">
        <authorList>
            <person name="Sun Q."/>
            <person name="Kim S."/>
        </authorList>
    </citation>
    <scope>NUCLEOTIDE SEQUENCE</scope>
    <source>
        <strain evidence="2">KCTC 12870</strain>
    </source>
</reference>